<dbReference type="AlphaFoldDB" id="A0A7Y3R870"/>
<proteinExistence type="predicted"/>
<dbReference type="EMBL" id="JABEVX010000001">
    <property type="protein sequence ID" value="NNT71122.1"/>
    <property type="molecule type" value="Genomic_DNA"/>
</dbReference>
<accession>A0A7Y3R870</accession>
<name>A0A7Y3R870_9FLAO</name>
<gene>
    <name evidence="1" type="ORF">HKT18_02730</name>
</gene>
<evidence type="ECO:0000313" key="2">
    <source>
        <dbReference type="Proteomes" id="UP000536509"/>
    </source>
</evidence>
<organism evidence="1 2">
    <name type="scientific">Flavobacterium rivulicola</name>
    <dbReference type="NCBI Taxonomy" id="2732161"/>
    <lineage>
        <taxon>Bacteria</taxon>
        <taxon>Pseudomonadati</taxon>
        <taxon>Bacteroidota</taxon>
        <taxon>Flavobacteriia</taxon>
        <taxon>Flavobacteriales</taxon>
        <taxon>Flavobacteriaceae</taxon>
        <taxon>Flavobacterium</taxon>
    </lineage>
</organism>
<sequence>MRKTILIPTDFTVNSLNVLKSILVNNQGMQTFDILLVHGISLSDSIRDLLFYSKAKQIESLTNPEFEEACEVIKNKFDSQISSLRIDLFTGYNLSAFENYLEGNKVEQIFTTDNKSVLSNKNSFDLSRFIDKCSVQVIKIDSGFNTIIPEKGKIAEVFMNQISMG</sequence>
<dbReference type="RefSeq" id="WP_171221314.1">
    <property type="nucleotide sequence ID" value="NZ_CP121446.1"/>
</dbReference>
<evidence type="ECO:0000313" key="1">
    <source>
        <dbReference type="EMBL" id="NNT71122.1"/>
    </source>
</evidence>
<evidence type="ECO:0008006" key="3">
    <source>
        <dbReference type="Google" id="ProtNLM"/>
    </source>
</evidence>
<reference evidence="1 2" key="1">
    <citation type="submission" date="2020-05" db="EMBL/GenBank/DDBJ databases">
        <title>Draft genome of Flavobacterium sp. IMCC34852.</title>
        <authorList>
            <person name="Song J."/>
            <person name="Cho J.-C."/>
        </authorList>
    </citation>
    <scope>NUCLEOTIDE SEQUENCE [LARGE SCALE GENOMIC DNA]</scope>
    <source>
        <strain evidence="1 2">IMCC34852</strain>
    </source>
</reference>
<comment type="caution">
    <text evidence="1">The sequence shown here is derived from an EMBL/GenBank/DDBJ whole genome shotgun (WGS) entry which is preliminary data.</text>
</comment>
<keyword evidence="2" id="KW-1185">Reference proteome</keyword>
<protein>
    <recommendedName>
        <fullName evidence="3">Universal stress protein</fullName>
    </recommendedName>
</protein>
<dbReference type="Proteomes" id="UP000536509">
    <property type="component" value="Unassembled WGS sequence"/>
</dbReference>